<keyword evidence="2" id="KW-0812">Transmembrane</keyword>
<keyword evidence="1" id="KW-0175">Coiled coil</keyword>
<evidence type="ECO:0000256" key="1">
    <source>
        <dbReference type="SAM" id="Coils"/>
    </source>
</evidence>
<organism evidence="3 4">
    <name type="scientific">Streptococcus porcorum</name>
    <dbReference type="NCBI Taxonomy" id="701526"/>
    <lineage>
        <taxon>Bacteria</taxon>
        <taxon>Bacillati</taxon>
        <taxon>Bacillota</taxon>
        <taxon>Bacilli</taxon>
        <taxon>Lactobacillales</taxon>
        <taxon>Streptococcaceae</taxon>
        <taxon>Streptococcus</taxon>
    </lineage>
</organism>
<gene>
    <name evidence="3" type="ORF">ABID28_001103</name>
</gene>
<keyword evidence="2" id="KW-1133">Transmembrane helix</keyword>
<accession>A0ABV2JFB8</accession>
<evidence type="ECO:0000313" key="4">
    <source>
        <dbReference type="Proteomes" id="UP001549037"/>
    </source>
</evidence>
<dbReference type="RefSeq" id="WP_354368846.1">
    <property type="nucleotide sequence ID" value="NZ_JBEPLN010000016.1"/>
</dbReference>
<proteinExistence type="predicted"/>
<keyword evidence="2" id="KW-0472">Membrane</keyword>
<feature type="coiled-coil region" evidence="1">
    <location>
        <begin position="60"/>
        <end position="105"/>
    </location>
</feature>
<comment type="caution">
    <text evidence="3">The sequence shown here is derived from an EMBL/GenBank/DDBJ whole genome shotgun (WGS) entry which is preliminary data.</text>
</comment>
<keyword evidence="4" id="KW-1185">Reference proteome</keyword>
<evidence type="ECO:0008006" key="5">
    <source>
        <dbReference type="Google" id="ProtNLM"/>
    </source>
</evidence>
<evidence type="ECO:0000313" key="3">
    <source>
        <dbReference type="EMBL" id="MET3634460.1"/>
    </source>
</evidence>
<reference evidence="3 4" key="1">
    <citation type="submission" date="2024-06" db="EMBL/GenBank/DDBJ databases">
        <title>Genomic Encyclopedia of Type Strains, Phase IV (KMG-IV): sequencing the most valuable type-strain genomes for metagenomic binning, comparative biology and taxonomic classification.</title>
        <authorList>
            <person name="Goeker M."/>
        </authorList>
    </citation>
    <scope>NUCLEOTIDE SEQUENCE [LARGE SCALE GENOMIC DNA]</scope>
    <source>
        <strain evidence="3 4">DSM 28302</strain>
    </source>
</reference>
<dbReference type="Proteomes" id="UP001549037">
    <property type="component" value="Unassembled WGS sequence"/>
</dbReference>
<name>A0ABV2JFB8_9STRE</name>
<sequence>MENYLMYGIVILGIVGAVLNLALILVYAIAIKNLDDQQRKYKNEMRRIFGWDEYDWSESFNRVKRRSEKLREEVDELNSLPLIIQAKKEETLRRLIQEQSQTQREIERLSK</sequence>
<feature type="transmembrane region" description="Helical" evidence="2">
    <location>
        <begin position="6"/>
        <end position="30"/>
    </location>
</feature>
<dbReference type="EMBL" id="JBEPLN010000016">
    <property type="protein sequence ID" value="MET3634460.1"/>
    <property type="molecule type" value="Genomic_DNA"/>
</dbReference>
<evidence type="ECO:0000256" key="2">
    <source>
        <dbReference type="SAM" id="Phobius"/>
    </source>
</evidence>
<protein>
    <recommendedName>
        <fullName evidence="5">Phage protein</fullName>
    </recommendedName>
</protein>